<keyword evidence="6" id="KW-0862">Zinc</keyword>
<evidence type="ECO:0000313" key="12">
    <source>
        <dbReference type="EMBL" id="CBJ26833.1"/>
    </source>
</evidence>
<keyword evidence="1" id="KW-0479">Metal-binding</keyword>
<dbReference type="InterPro" id="IPR001841">
    <property type="entry name" value="Znf_RING"/>
</dbReference>
<dbReference type="GO" id="GO:0016787">
    <property type="term" value="F:hydrolase activity"/>
    <property type="evidence" value="ECO:0007669"/>
    <property type="project" value="UniProtKB-KW"/>
</dbReference>
<dbReference type="Gene3D" id="3.40.50.300">
    <property type="entry name" value="P-loop containing nucleotide triphosphate hydrolases"/>
    <property type="match status" value="1"/>
</dbReference>
<feature type="compositionally biased region" description="Low complexity" evidence="9">
    <location>
        <begin position="1252"/>
        <end position="1281"/>
    </location>
</feature>
<feature type="compositionally biased region" description="Low complexity" evidence="9">
    <location>
        <begin position="1115"/>
        <end position="1125"/>
    </location>
</feature>
<dbReference type="EMBL" id="FN649748">
    <property type="protein sequence ID" value="CBJ26833.1"/>
    <property type="molecule type" value="Genomic_DNA"/>
</dbReference>
<feature type="compositionally biased region" description="Gly residues" evidence="9">
    <location>
        <begin position="913"/>
        <end position="923"/>
    </location>
</feature>
<dbReference type="GO" id="GO:0005634">
    <property type="term" value="C:nucleus"/>
    <property type="evidence" value="ECO:0007669"/>
    <property type="project" value="TreeGrafter"/>
</dbReference>
<dbReference type="OMA" id="QICHERM"/>
<feature type="region of interest" description="Disordered" evidence="9">
    <location>
        <begin position="1642"/>
        <end position="1672"/>
    </location>
</feature>
<dbReference type="InterPro" id="IPR049730">
    <property type="entry name" value="SNF2/RAD54-like_C"/>
</dbReference>
<dbReference type="InterPro" id="IPR038718">
    <property type="entry name" value="SNF2-like_sf"/>
</dbReference>
<keyword evidence="7" id="KW-0067">ATP-binding</keyword>
<keyword evidence="4" id="KW-0378">Hydrolase</keyword>
<dbReference type="PANTHER" id="PTHR45626:SF38">
    <property type="entry name" value="DEAD-BOX PROTEIN"/>
    <property type="match status" value="1"/>
</dbReference>
<dbReference type="GO" id="GO:0008270">
    <property type="term" value="F:zinc ion binding"/>
    <property type="evidence" value="ECO:0007669"/>
    <property type="project" value="UniProtKB-KW"/>
</dbReference>
<dbReference type="eggNOG" id="KOG1002">
    <property type="taxonomic scope" value="Eukaryota"/>
</dbReference>
<dbReference type="EMBL" id="FN648685">
    <property type="protein sequence ID" value="CBJ26833.1"/>
    <property type="molecule type" value="Genomic_DNA"/>
</dbReference>
<dbReference type="PROSITE" id="PS00518">
    <property type="entry name" value="ZF_RING_1"/>
    <property type="match status" value="1"/>
</dbReference>
<feature type="compositionally biased region" description="Gly residues" evidence="9">
    <location>
        <begin position="1140"/>
        <end position="1154"/>
    </location>
</feature>
<feature type="compositionally biased region" description="Gly residues" evidence="9">
    <location>
        <begin position="478"/>
        <end position="488"/>
    </location>
</feature>
<dbReference type="Pfam" id="PF00176">
    <property type="entry name" value="SNF2-rel_dom"/>
    <property type="match status" value="1"/>
</dbReference>
<evidence type="ECO:0000256" key="2">
    <source>
        <dbReference type="ARBA" id="ARBA00022741"/>
    </source>
</evidence>
<feature type="domain" description="RING-type" evidence="10">
    <location>
        <begin position="1042"/>
        <end position="1090"/>
    </location>
</feature>
<dbReference type="PROSITE" id="PS50089">
    <property type="entry name" value="ZF_RING_2"/>
    <property type="match status" value="1"/>
</dbReference>
<dbReference type="GO" id="GO:0008094">
    <property type="term" value="F:ATP-dependent activity, acting on DNA"/>
    <property type="evidence" value="ECO:0007669"/>
    <property type="project" value="TreeGrafter"/>
</dbReference>
<dbReference type="InterPro" id="IPR013083">
    <property type="entry name" value="Znf_RING/FYVE/PHD"/>
</dbReference>
<dbReference type="GO" id="GO:0005524">
    <property type="term" value="F:ATP binding"/>
    <property type="evidence" value="ECO:0007669"/>
    <property type="project" value="UniProtKB-KW"/>
</dbReference>
<dbReference type="SMART" id="SM00490">
    <property type="entry name" value="HELICc"/>
    <property type="match status" value="1"/>
</dbReference>
<evidence type="ECO:0000256" key="3">
    <source>
        <dbReference type="ARBA" id="ARBA00022771"/>
    </source>
</evidence>
<evidence type="ECO:0000256" key="9">
    <source>
        <dbReference type="SAM" id="MobiDB-lite"/>
    </source>
</evidence>
<feature type="region of interest" description="Disordered" evidence="9">
    <location>
        <begin position="152"/>
        <end position="226"/>
    </location>
</feature>
<evidence type="ECO:0000256" key="1">
    <source>
        <dbReference type="ARBA" id="ARBA00022723"/>
    </source>
</evidence>
<dbReference type="InterPro" id="IPR014001">
    <property type="entry name" value="Helicase_ATP-bd"/>
</dbReference>
<dbReference type="PROSITE" id="PS51194">
    <property type="entry name" value="HELICASE_CTER"/>
    <property type="match status" value="1"/>
</dbReference>
<feature type="compositionally biased region" description="Gly residues" evidence="9">
    <location>
        <begin position="196"/>
        <end position="209"/>
    </location>
</feature>
<evidence type="ECO:0000259" key="10">
    <source>
        <dbReference type="PROSITE" id="PS50089"/>
    </source>
</evidence>
<dbReference type="InterPro" id="IPR027370">
    <property type="entry name" value="Znf-RING_euk"/>
</dbReference>
<feature type="compositionally biased region" description="Low complexity" evidence="9">
    <location>
        <begin position="1534"/>
        <end position="1551"/>
    </location>
</feature>
<dbReference type="InterPro" id="IPR001650">
    <property type="entry name" value="Helicase_C-like"/>
</dbReference>
<feature type="region of interest" description="Disordered" evidence="9">
    <location>
        <begin position="1115"/>
        <end position="1290"/>
    </location>
</feature>
<feature type="region of interest" description="Disordered" evidence="9">
    <location>
        <begin position="389"/>
        <end position="408"/>
    </location>
</feature>
<reference evidence="12 13" key="1">
    <citation type="journal article" date="2010" name="Nature">
        <title>The Ectocarpus genome and the independent evolution of multicellularity in brown algae.</title>
        <authorList>
            <person name="Cock J.M."/>
            <person name="Sterck L."/>
            <person name="Rouze P."/>
            <person name="Scornet D."/>
            <person name="Allen A.E."/>
            <person name="Amoutzias G."/>
            <person name="Anthouard V."/>
            <person name="Artiguenave F."/>
            <person name="Aury J.M."/>
            <person name="Badger J.H."/>
            <person name="Beszteri B."/>
            <person name="Billiau K."/>
            <person name="Bonnet E."/>
            <person name="Bothwell J.H."/>
            <person name="Bowler C."/>
            <person name="Boyen C."/>
            <person name="Brownlee C."/>
            <person name="Carrano C.J."/>
            <person name="Charrier B."/>
            <person name="Cho G.Y."/>
            <person name="Coelho S.M."/>
            <person name="Collen J."/>
            <person name="Corre E."/>
            <person name="Da Silva C."/>
            <person name="Delage L."/>
            <person name="Delaroque N."/>
            <person name="Dittami S.M."/>
            <person name="Doulbeau S."/>
            <person name="Elias M."/>
            <person name="Farnham G."/>
            <person name="Gachon C.M."/>
            <person name="Gschloessl B."/>
            <person name="Heesch S."/>
            <person name="Jabbari K."/>
            <person name="Jubin C."/>
            <person name="Kawai H."/>
            <person name="Kimura K."/>
            <person name="Kloareg B."/>
            <person name="Kupper F.C."/>
            <person name="Lang D."/>
            <person name="Le Bail A."/>
            <person name="Leblanc C."/>
            <person name="Lerouge P."/>
            <person name="Lohr M."/>
            <person name="Lopez P.J."/>
            <person name="Martens C."/>
            <person name="Maumus F."/>
            <person name="Michel G."/>
            <person name="Miranda-Saavedra D."/>
            <person name="Morales J."/>
            <person name="Moreau H."/>
            <person name="Motomura T."/>
            <person name="Nagasato C."/>
            <person name="Napoli C.A."/>
            <person name="Nelson D.R."/>
            <person name="Nyvall-Collen P."/>
            <person name="Peters A.F."/>
            <person name="Pommier C."/>
            <person name="Potin P."/>
            <person name="Poulain J."/>
            <person name="Quesneville H."/>
            <person name="Read B."/>
            <person name="Rensing S.A."/>
            <person name="Ritter A."/>
            <person name="Rousvoal S."/>
            <person name="Samanta M."/>
            <person name="Samson G."/>
            <person name="Schroeder D.C."/>
            <person name="Segurens B."/>
            <person name="Strittmatter M."/>
            <person name="Tonon T."/>
            <person name="Tregear J.W."/>
            <person name="Valentin K."/>
            <person name="von Dassow P."/>
            <person name="Yamagishi T."/>
            <person name="Van de Peer Y."/>
            <person name="Wincker P."/>
        </authorList>
    </citation>
    <scope>NUCLEOTIDE SEQUENCE [LARGE SCALE GENOMIC DNA]</scope>
    <source>
        <strain evidence="13">Ec32 / CCAP1310/4</strain>
    </source>
</reference>
<dbReference type="SMART" id="SM00487">
    <property type="entry name" value="DEXDc"/>
    <property type="match status" value="1"/>
</dbReference>
<feature type="region of interest" description="Disordered" evidence="9">
    <location>
        <begin position="56"/>
        <end position="87"/>
    </location>
</feature>
<dbReference type="CDD" id="cd18793">
    <property type="entry name" value="SF2_C_SNF"/>
    <property type="match status" value="1"/>
</dbReference>
<evidence type="ECO:0000256" key="7">
    <source>
        <dbReference type="ARBA" id="ARBA00022840"/>
    </source>
</evidence>
<keyword evidence="2" id="KW-0547">Nucleotide-binding</keyword>
<proteinExistence type="predicted"/>
<protein>
    <submittedName>
        <fullName evidence="12">Uncharacterized protein</fullName>
    </submittedName>
</protein>
<dbReference type="Gene3D" id="3.30.40.10">
    <property type="entry name" value="Zinc/RING finger domain, C3HC4 (zinc finger)"/>
    <property type="match status" value="1"/>
</dbReference>
<keyword evidence="5" id="KW-0347">Helicase</keyword>
<evidence type="ECO:0000256" key="6">
    <source>
        <dbReference type="ARBA" id="ARBA00022833"/>
    </source>
</evidence>
<dbReference type="GO" id="GO:0004386">
    <property type="term" value="F:helicase activity"/>
    <property type="evidence" value="ECO:0007669"/>
    <property type="project" value="UniProtKB-KW"/>
</dbReference>
<feature type="compositionally biased region" description="Low complexity" evidence="9">
    <location>
        <begin position="1186"/>
        <end position="1215"/>
    </location>
</feature>
<feature type="region of interest" description="Disordered" evidence="9">
    <location>
        <begin position="899"/>
        <end position="943"/>
    </location>
</feature>
<evidence type="ECO:0000259" key="11">
    <source>
        <dbReference type="PROSITE" id="PS51194"/>
    </source>
</evidence>
<dbReference type="eggNOG" id="KOG1001">
    <property type="taxonomic scope" value="Eukaryota"/>
</dbReference>
<dbReference type="Pfam" id="PF13445">
    <property type="entry name" value="zf-RING_UBOX"/>
    <property type="match status" value="1"/>
</dbReference>
<evidence type="ECO:0000313" key="13">
    <source>
        <dbReference type="Proteomes" id="UP000002630"/>
    </source>
</evidence>
<sequence length="1672" mass="172250">MGKVTLKVECLSTVRTKLLASHKVNFLKIQSRVRRRRWCRGCPGRCCFGDGRGRRPAATHLRSPAARSARVDDRHGPQSPQSSPWKRPMLRALSTHVSAEDGLTVTYFIYTSRLLFELIADPAISGMMKSLEPVAQVTPPAVIEKQPVQFVSTRPGLRRTPAASPPSSAASGTSSGTAAARGRAGANGSSSSSSGRRGGSSAGGRGNGQGEEDRSKRGGRGGGGGGSSIGLASVAVAAMAAAGGGGGGDDSGVAAAAGGGDGGDDSGVAATAAARREYDFSLAGILKSAESSGYRVVDPQPADLTVDLFPYQQSSCQWMLDHERDPRGLNGYFWERREWADGGAPLWYFPLAGEFRLAEPPHITGGLLCEEMGLGKTIEVLSTILANPRDGGSHSSLKHRKSLREQPDRHFDSARRLVSRATLIVVPVSLVGQWAEGHVELTADQVRRIENRRLFDSDRSSDDANLTARAASTASTALGGGTGSGNGSWNGTAAAEAARGAEDETVRVDFKVDAALVADNDVVLTTYELLRTRKSLFQKINFHRCVLDECQEIKTATTNIAQMCQQVKASHRWMVSGTPIAGKIDSLHGELNFLQVWPFSLQNDGFWEKKVGEPFEAKDYGALELLRALIGVVMMRHSKSQTYVDGRPLVKIPARTVEWRGVEFSSAVESGQYSNASAPHARYVYKYLENLCATVCRKMEENVARESSAGGSAGGAEANGMGRREFTKLKSLLALMQKASTHPGLVNLGQLDMLKRSIQVVAPVQPLWQWLPVGGMAGPAPMASQLQANVQAELKARADAIETLPAEEVLRRLAQKGAGNMGGLNRNRGRGTVTGPSAGRREITLRDSLQAMPLSQLQHRLEEEGLPVPRSWAVLKPKADIVTGSVDLRFGVAPPPALLPAAPSPPSGSVAEGDGGAESGGGSSNSSSGKTKGKGKRKRDEGQADFDVRKLLKVSDTIRVGVNSEDNEATIEDIGERSATLACEWSEGAVKAGSVYRFSTSTRRKPYVDLLVASDKAKKDTEVQVAGFSAIYKAMAGEPVSCPICMCSVVRPTVTKCAHLFCRECISRELQRTPALGMIQLPQAKCPICRRTMKGSEMMELQTLSEVEEAMAIDASSAADNSSGDAGAGAAEGGPAAASEGGGSSSGSSGSGSGKGKKKARREGSEDDKEEEAEEPTCGHEHSHETNTAAGAGASANNGASASAAAPSDRAAATCGSGGSGGGSGGAGSGGGARSNGGSVAASSNERGGVGPTSTSSRGPSGVSTGDPRSAAAGASAAGDGSAAGSGGMVAGAAPAAAEEDGVAGPSLVIPTFRFTPTATATFLSQYRAATSSQSSVKLDALVRDLDTTLLHDPTAKFVIFSQYPQVVDRAGIVLSARGIRSTSIVGGRTRVERSSAVSSFTNDPSIKVILLTTGSAAAGLTLTAASTVYMLDPVWSAADEAQALNRAHRIGQTHTVRCVVFYMKDSVEERLLALRHSKGNFAQFLESADSVVSLAAPEGSGSGSSSPLSSSFVNMFALPELKKLFGMVGSQPAGATGGAAASSSSSTPAQRGGGSGSGGGWSSHAAGGGPGSSGVGAGVGARVPLGYLSSSDSDDDDSDGDSDRSLAVGGGGGGGGGRANQEQRDLARAMAMSRAVFEAGHLGRASGGGGGAGAGGGSGGAAGSPLDLTRP</sequence>
<feature type="compositionally biased region" description="Acidic residues" evidence="9">
    <location>
        <begin position="1165"/>
        <end position="1175"/>
    </location>
</feature>
<feature type="compositionally biased region" description="Gly residues" evidence="9">
    <location>
        <begin position="1216"/>
        <end position="1235"/>
    </location>
</feature>
<dbReference type="OrthoDB" id="206369at2759"/>
<feature type="compositionally biased region" description="Gly residues" evidence="9">
    <location>
        <begin position="1646"/>
        <end position="1663"/>
    </location>
</feature>
<dbReference type="InterPro" id="IPR000330">
    <property type="entry name" value="SNF2_N"/>
</dbReference>
<organism evidence="12 13">
    <name type="scientific">Ectocarpus siliculosus</name>
    <name type="common">Brown alga</name>
    <name type="synonym">Conferva siliculosa</name>
    <dbReference type="NCBI Taxonomy" id="2880"/>
    <lineage>
        <taxon>Eukaryota</taxon>
        <taxon>Sar</taxon>
        <taxon>Stramenopiles</taxon>
        <taxon>Ochrophyta</taxon>
        <taxon>PX clade</taxon>
        <taxon>Phaeophyceae</taxon>
        <taxon>Ectocarpales</taxon>
        <taxon>Ectocarpaceae</taxon>
        <taxon>Ectocarpus</taxon>
    </lineage>
</organism>
<dbReference type="PANTHER" id="PTHR45626">
    <property type="entry name" value="TRANSCRIPTION TERMINATION FACTOR 2-RELATED"/>
    <property type="match status" value="1"/>
</dbReference>
<feature type="region of interest" description="Disordered" evidence="9">
    <location>
        <begin position="475"/>
        <end position="496"/>
    </location>
</feature>
<dbReference type="InParanoid" id="D7G2K8"/>
<dbReference type="SUPFAM" id="SSF57850">
    <property type="entry name" value="RING/U-box"/>
    <property type="match status" value="1"/>
</dbReference>
<dbReference type="InterPro" id="IPR027417">
    <property type="entry name" value="P-loop_NTPase"/>
</dbReference>
<dbReference type="GO" id="GO:0006281">
    <property type="term" value="P:DNA repair"/>
    <property type="evidence" value="ECO:0007669"/>
    <property type="project" value="TreeGrafter"/>
</dbReference>
<feature type="region of interest" description="Disordered" evidence="9">
    <location>
        <begin position="820"/>
        <end position="839"/>
    </location>
</feature>
<dbReference type="SMART" id="SM00184">
    <property type="entry name" value="RING"/>
    <property type="match status" value="1"/>
</dbReference>
<evidence type="ECO:0000256" key="4">
    <source>
        <dbReference type="ARBA" id="ARBA00022801"/>
    </source>
</evidence>
<name>D7G2K8_ECTSI</name>
<evidence type="ECO:0000256" key="8">
    <source>
        <dbReference type="PROSITE-ProRule" id="PRU00175"/>
    </source>
</evidence>
<feature type="compositionally biased region" description="Gly residues" evidence="9">
    <location>
        <begin position="1609"/>
        <end position="1619"/>
    </location>
</feature>
<evidence type="ECO:0000256" key="5">
    <source>
        <dbReference type="ARBA" id="ARBA00022806"/>
    </source>
</evidence>
<dbReference type="Pfam" id="PF00271">
    <property type="entry name" value="Helicase_C"/>
    <property type="match status" value="1"/>
</dbReference>
<gene>
    <name evidence="12" type="ORF">Esi_0048_0029</name>
</gene>
<dbReference type="Proteomes" id="UP000002630">
    <property type="component" value="Linkage Group LG23"/>
</dbReference>
<dbReference type="CDD" id="cd18008">
    <property type="entry name" value="DEXDc_SHPRH-like"/>
    <property type="match status" value="1"/>
</dbReference>
<accession>D7G2K8</accession>
<dbReference type="Gene3D" id="3.40.50.10810">
    <property type="entry name" value="Tandem AAA-ATPase domain"/>
    <property type="match status" value="2"/>
</dbReference>
<feature type="domain" description="Helicase C-terminal" evidence="11">
    <location>
        <begin position="1338"/>
        <end position="1501"/>
    </location>
</feature>
<keyword evidence="13" id="KW-1185">Reference proteome</keyword>
<feature type="compositionally biased region" description="Low complexity" evidence="9">
    <location>
        <begin position="158"/>
        <end position="195"/>
    </location>
</feature>
<dbReference type="InterPro" id="IPR017907">
    <property type="entry name" value="Znf_RING_CS"/>
</dbReference>
<feature type="compositionally biased region" description="Gly residues" evidence="9">
    <location>
        <begin position="1552"/>
        <end position="1580"/>
    </location>
</feature>
<dbReference type="STRING" id="2880.D7G2K8"/>
<dbReference type="SUPFAM" id="SSF52540">
    <property type="entry name" value="P-loop containing nucleoside triphosphate hydrolases"/>
    <property type="match status" value="2"/>
</dbReference>
<keyword evidence="3 8" id="KW-0863">Zinc-finger</keyword>
<feature type="region of interest" description="Disordered" evidence="9">
    <location>
        <begin position="1534"/>
        <end position="1630"/>
    </location>
</feature>
<dbReference type="InterPro" id="IPR050628">
    <property type="entry name" value="SNF2_RAD54_helicase_TF"/>
</dbReference>